<keyword evidence="4" id="KW-0677">Repeat</keyword>
<evidence type="ECO:0000256" key="3">
    <source>
        <dbReference type="ARBA" id="ARBA00022490"/>
    </source>
</evidence>
<evidence type="ECO:0000256" key="5">
    <source>
        <dbReference type="ARBA" id="ARBA00022927"/>
    </source>
</evidence>
<feature type="compositionally biased region" description="Low complexity" evidence="6">
    <location>
        <begin position="1"/>
        <end position="25"/>
    </location>
</feature>
<reference evidence="7 8" key="1">
    <citation type="journal article" date="2022" name="Nat. Genet.">
        <title>Improved pea reference genome and pan-genome highlight genomic features and evolutionary characteristics.</title>
        <authorList>
            <person name="Yang T."/>
            <person name="Liu R."/>
            <person name="Luo Y."/>
            <person name="Hu S."/>
            <person name="Wang D."/>
            <person name="Wang C."/>
            <person name="Pandey M.K."/>
            <person name="Ge S."/>
            <person name="Xu Q."/>
            <person name="Li N."/>
            <person name="Li G."/>
            <person name="Huang Y."/>
            <person name="Saxena R.K."/>
            <person name="Ji Y."/>
            <person name="Li M."/>
            <person name="Yan X."/>
            <person name="He Y."/>
            <person name="Liu Y."/>
            <person name="Wang X."/>
            <person name="Xiang C."/>
            <person name="Varshney R.K."/>
            <person name="Ding H."/>
            <person name="Gao S."/>
            <person name="Zong X."/>
        </authorList>
    </citation>
    <scope>NUCLEOTIDE SEQUENCE [LARGE SCALE GENOMIC DNA]</scope>
    <source>
        <strain evidence="7 8">cv. Zhongwan 6</strain>
    </source>
</reference>
<dbReference type="Gene3D" id="1.25.10.10">
    <property type="entry name" value="Leucine-rich Repeat Variant"/>
    <property type="match status" value="1"/>
</dbReference>
<dbReference type="InterPro" id="IPR011989">
    <property type="entry name" value="ARM-like"/>
</dbReference>
<evidence type="ECO:0000256" key="1">
    <source>
        <dbReference type="ARBA" id="ARBA00004496"/>
    </source>
</evidence>
<dbReference type="GO" id="GO:0005737">
    <property type="term" value="C:cytoplasm"/>
    <property type="evidence" value="ECO:0007669"/>
    <property type="project" value="UniProtKB-SubCell"/>
</dbReference>
<dbReference type="PANTHER" id="PTHR10527">
    <property type="entry name" value="IMPORTIN BETA"/>
    <property type="match status" value="1"/>
</dbReference>
<accession>A0A9D5AGB9</accession>
<sequence length="1181" mass="133957">MASTSSSGSTQKSFSPPVSPSSAASTQNSFSPPASPTSLQEDGSLRDPFVPEIKEPPRNYLTERVRKRKRLEEFQDKSLIHGFELQEHAARLLESNDLSSLQEAIDEYAKTMKERFKIVFKSFTRFYPNAFSFKLAKILELHPPLQIRTEIVALIHEVLPEGVNNPLNSSILIELKIPLLHSLMLESEEILFRSLCETVGLLADRLYRVGNLAANLNQSSLACWEELLEYSITSICGESESENKKGLILLAELPLDVALNKEFWLSRGNFELVFGNILEFIYSTDQEIKGLAYNASISLMLFSKDLQRTDICDFLVPVLLNIVDQHGEEEILMSRLKRLGDLVSLDDGSIFKSKHDVLFWCMIRIAEATDASEQLRSEAVYVIKELDTANVNVMECMIKIISEYEVRRIFAVAMNMFSYVIDDPLWYDVDSRDCKDAGLTESFHRGQFLLDCLSIDGNERVFVPTAIGMITMKYLPSIDWQLRHAAMLAFATIAQNNFKEMNIIQNFEQVAILVLKSLDDQNNRVLWATMHAIRRLSECKKLLLRAQFQMKFFEKLVPIIKSNSCARVLSYALIALRSLVKTCDFDKISHFGEQIITSLLLLLKHEKQKLQIEAIDTLKSFAVLMAENFRKNYYDTTIEALRVIAFSSLHKPVLCAKCLECIVHLIRKVGRDNFKEQEVVQVVESLILLERQSSNEDYLLKCIVIKVLDQICQFPRVSIDKFIKDIMPMLIGSIQPLIDLMDNKLSDDSLNDENKKLVELTRVRACNTLAYCAIRSSINFSPHISTVAPMFIRLLGCSSFQIRKASILGLPKLLLSLKVGDKSNDTKRDMTFVIVQSLIVTLMLGDDRDLSVTILRLLVRCFQISSSFFSNELVKVIADGINDAVKEIIKFEMEKAQEVGVLEDVFESLTTDELIESRNDNQLFSSSQEVIHLIATMIDTSRDQFLVHVDDLMSNVVGFLADDNPDRIIAFAISIFNVILPLFPDKLTPYFDRYRSISYLALTKDYPCSLLHATRAVGICAMFGGHKFKDSANACILILYNVLDKELGQLVLLYNNENVKTLWDTAVAALGKICEFHRDCITPEVVQKWLRCLPLKHNYNEARYAHGLLSKLIQRSDEHLYGSNKENLPNVVSVVKRILSGPDRLGSEETINQMIYFIDQHGEIGIGMRIRTVGASGTKSP</sequence>
<feature type="region of interest" description="Disordered" evidence="6">
    <location>
        <begin position="1"/>
        <end position="57"/>
    </location>
</feature>
<dbReference type="GO" id="GO:0006606">
    <property type="term" value="P:protein import into nucleus"/>
    <property type="evidence" value="ECO:0007669"/>
    <property type="project" value="InterPro"/>
</dbReference>
<dbReference type="Proteomes" id="UP001058974">
    <property type="component" value="Chromosome 5"/>
</dbReference>
<keyword evidence="3" id="KW-0963">Cytoplasm</keyword>
<name>A0A9D5AGB9_PEA</name>
<dbReference type="InterPro" id="IPR016024">
    <property type="entry name" value="ARM-type_fold"/>
</dbReference>
<dbReference type="InterPro" id="IPR040122">
    <property type="entry name" value="Importin_beta"/>
</dbReference>
<keyword evidence="8" id="KW-1185">Reference proteome</keyword>
<keyword evidence="5" id="KW-0653">Protein transport</keyword>
<organism evidence="7 8">
    <name type="scientific">Pisum sativum</name>
    <name type="common">Garden pea</name>
    <name type="synonym">Lathyrus oleraceus</name>
    <dbReference type="NCBI Taxonomy" id="3888"/>
    <lineage>
        <taxon>Eukaryota</taxon>
        <taxon>Viridiplantae</taxon>
        <taxon>Streptophyta</taxon>
        <taxon>Embryophyta</taxon>
        <taxon>Tracheophyta</taxon>
        <taxon>Spermatophyta</taxon>
        <taxon>Magnoliopsida</taxon>
        <taxon>eudicotyledons</taxon>
        <taxon>Gunneridae</taxon>
        <taxon>Pentapetalae</taxon>
        <taxon>rosids</taxon>
        <taxon>fabids</taxon>
        <taxon>Fabales</taxon>
        <taxon>Fabaceae</taxon>
        <taxon>Papilionoideae</taxon>
        <taxon>50 kb inversion clade</taxon>
        <taxon>NPAAA clade</taxon>
        <taxon>Hologalegina</taxon>
        <taxon>IRL clade</taxon>
        <taxon>Fabeae</taxon>
        <taxon>Lathyrus</taxon>
    </lineage>
</organism>
<dbReference type="SUPFAM" id="SSF48371">
    <property type="entry name" value="ARM repeat"/>
    <property type="match status" value="2"/>
</dbReference>
<keyword evidence="2" id="KW-0813">Transport</keyword>
<gene>
    <name evidence="7" type="ORF">KIW84_053513</name>
</gene>
<dbReference type="Gramene" id="Psat05G0351300-T1">
    <property type="protein sequence ID" value="KAI5407288.1"/>
    <property type="gene ID" value="KIW84_053513"/>
</dbReference>
<evidence type="ECO:0000313" key="7">
    <source>
        <dbReference type="EMBL" id="KAI5407288.1"/>
    </source>
</evidence>
<evidence type="ECO:0000256" key="2">
    <source>
        <dbReference type="ARBA" id="ARBA00022448"/>
    </source>
</evidence>
<evidence type="ECO:0000313" key="8">
    <source>
        <dbReference type="Proteomes" id="UP001058974"/>
    </source>
</evidence>
<proteinExistence type="predicted"/>
<comment type="caution">
    <text evidence="7">The sequence shown here is derived from an EMBL/GenBank/DDBJ whole genome shotgun (WGS) entry which is preliminary data.</text>
</comment>
<protein>
    <submittedName>
        <fullName evidence="7">Uncharacterized protein</fullName>
    </submittedName>
</protein>
<evidence type="ECO:0000256" key="4">
    <source>
        <dbReference type="ARBA" id="ARBA00022737"/>
    </source>
</evidence>
<dbReference type="EMBL" id="JAMSHJ010000005">
    <property type="protein sequence ID" value="KAI5407288.1"/>
    <property type="molecule type" value="Genomic_DNA"/>
</dbReference>
<feature type="compositionally biased region" description="Polar residues" evidence="6">
    <location>
        <begin position="26"/>
        <end position="41"/>
    </location>
</feature>
<dbReference type="AlphaFoldDB" id="A0A9D5AGB9"/>
<evidence type="ECO:0000256" key="6">
    <source>
        <dbReference type="SAM" id="MobiDB-lite"/>
    </source>
</evidence>
<comment type="subcellular location">
    <subcellularLocation>
        <location evidence="1">Cytoplasm</location>
    </subcellularLocation>
</comment>